<keyword evidence="6 10" id="KW-0676">Redox-active center</keyword>
<evidence type="ECO:0000256" key="3">
    <source>
        <dbReference type="ARBA" id="ARBA00022448"/>
    </source>
</evidence>
<dbReference type="InterPro" id="IPR017937">
    <property type="entry name" value="Thioredoxin_CS"/>
</dbReference>
<evidence type="ECO:0000256" key="4">
    <source>
        <dbReference type="ARBA" id="ARBA00022982"/>
    </source>
</evidence>
<comment type="similarity">
    <text evidence="1 8">Belongs to the thioredoxin family.</text>
</comment>
<feature type="disulfide bond" description="Redox-active" evidence="10">
    <location>
        <begin position="30"/>
        <end position="33"/>
    </location>
</feature>
<feature type="site" description="Deprotonates C-terminal active site Cys" evidence="9">
    <location>
        <position position="24"/>
    </location>
</feature>
<gene>
    <name evidence="12" type="ORF">DCCM_3349</name>
</gene>
<dbReference type="GO" id="GO:0015035">
    <property type="term" value="F:protein-disulfide reductase activity"/>
    <property type="evidence" value="ECO:0007669"/>
    <property type="project" value="UniProtKB-UniRule"/>
</dbReference>
<dbReference type="GO" id="GO:0005829">
    <property type="term" value="C:cytosol"/>
    <property type="evidence" value="ECO:0007669"/>
    <property type="project" value="TreeGrafter"/>
</dbReference>
<evidence type="ECO:0000256" key="6">
    <source>
        <dbReference type="ARBA" id="ARBA00023284"/>
    </source>
</evidence>
<feature type="active site" description="Nucleophile" evidence="9">
    <location>
        <position position="33"/>
    </location>
</feature>
<dbReference type="PROSITE" id="PS00194">
    <property type="entry name" value="THIOREDOXIN_1"/>
    <property type="match status" value="1"/>
</dbReference>
<evidence type="ECO:0000256" key="1">
    <source>
        <dbReference type="ARBA" id="ARBA00008987"/>
    </source>
</evidence>
<dbReference type="FunFam" id="3.40.30.10:FF:000001">
    <property type="entry name" value="Thioredoxin"/>
    <property type="match status" value="1"/>
</dbReference>
<comment type="caution">
    <text evidence="12">The sequence shown here is derived from an EMBL/GenBank/DDBJ whole genome shotgun (WGS) entry which is preliminary data.</text>
</comment>
<proteinExistence type="inferred from homology"/>
<keyword evidence="4" id="KW-0249">Electron transport</keyword>
<organism evidence="12 13">
    <name type="scientific">Desulfocucumis palustris</name>
    <dbReference type="NCBI Taxonomy" id="1898651"/>
    <lineage>
        <taxon>Bacteria</taxon>
        <taxon>Bacillati</taxon>
        <taxon>Bacillota</taxon>
        <taxon>Clostridia</taxon>
        <taxon>Eubacteriales</taxon>
        <taxon>Desulfocucumaceae</taxon>
        <taxon>Desulfocucumis</taxon>
    </lineage>
</organism>
<dbReference type="Proteomes" id="UP000239549">
    <property type="component" value="Unassembled WGS sequence"/>
</dbReference>
<sequence length="107" mass="11875">MALELNDSNFEAEVLKSDLPVLVDFWAPWCGPCRSMAPIIEELSNEYQGKVKITKLNVDQSQEIARRFGIMSIPTLIIFKNGQNVGQTVGLTPKALLAKKLDAVIED</sequence>
<feature type="site" description="Contributes to redox potential value" evidence="9">
    <location>
        <position position="32"/>
    </location>
</feature>
<feature type="domain" description="Thioredoxin" evidence="11">
    <location>
        <begin position="1"/>
        <end position="106"/>
    </location>
</feature>
<evidence type="ECO:0000256" key="8">
    <source>
        <dbReference type="PIRNR" id="PIRNR000077"/>
    </source>
</evidence>
<dbReference type="PROSITE" id="PS51352">
    <property type="entry name" value="THIOREDOXIN_2"/>
    <property type="match status" value="1"/>
</dbReference>
<protein>
    <recommendedName>
        <fullName evidence="2 7">Thioredoxin</fullName>
    </recommendedName>
</protein>
<evidence type="ECO:0000259" key="11">
    <source>
        <dbReference type="PROSITE" id="PS51352"/>
    </source>
</evidence>
<name>A0A2L2XD13_9FIRM</name>
<evidence type="ECO:0000256" key="10">
    <source>
        <dbReference type="PIRSR" id="PIRSR000077-4"/>
    </source>
</evidence>
<keyword evidence="5 10" id="KW-1015">Disulfide bond</keyword>
<dbReference type="OrthoDB" id="9790390at2"/>
<evidence type="ECO:0000256" key="9">
    <source>
        <dbReference type="PIRSR" id="PIRSR000077-1"/>
    </source>
</evidence>
<dbReference type="EMBL" id="BFAV01000130">
    <property type="protein sequence ID" value="GBF34237.1"/>
    <property type="molecule type" value="Genomic_DNA"/>
</dbReference>
<dbReference type="Gene3D" id="3.40.30.10">
    <property type="entry name" value="Glutaredoxin"/>
    <property type="match status" value="1"/>
</dbReference>
<dbReference type="GO" id="GO:0045454">
    <property type="term" value="P:cell redox homeostasis"/>
    <property type="evidence" value="ECO:0007669"/>
    <property type="project" value="TreeGrafter"/>
</dbReference>
<evidence type="ECO:0000313" key="13">
    <source>
        <dbReference type="Proteomes" id="UP000239549"/>
    </source>
</evidence>
<dbReference type="InterPro" id="IPR005746">
    <property type="entry name" value="Thioredoxin"/>
</dbReference>
<feature type="site" description="Contributes to redox potential value" evidence="9">
    <location>
        <position position="31"/>
    </location>
</feature>
<dbReference type="PIRSF" id="PIRSF000077">
    <property type="entry name" value="Thioredoxin"/>
    <property type="match status" value="1"/>
</dbReference>
<evidence type="ECO:0000256" key="7">
    <source>
        <dbReference type="NCBIfam" id="TIGR01068"/>
    </source>
</evidence>
<dbReference type="PANTHER" id="PTHR45663:SF11">
    <property type="entry name" value="GEO12009P1"/>
    <property type="match status" value="1"/>
</dbReference>
<dbReference type="InterPro" id="IPR013766">
    <property type="entry name" value="Thioredoxin_domain"/>
</dbReference>
<keyword evidence="13" id="KW-1185">Reference proteome</keyword>
<dbReference type="Pfam" id="PF00085">
    <property type="entry name" value="Thioredoxin"/>
    <property type="match status" value="1"/>
</dbReference>
<dbReference type="PANTHER" id="PTHR45663">
    <property type="entry name" value="GEO12009P1"/>
    <property type="match status" value="1"/>
</dbReference>
<dbReference type="CDD" id="cd02947">
    <property type="entry name" value="TRX_family"/>
    <property type="match status" value="1"/>
</dbReference>
<reference evidence="13" key="1">
    <citation type="submission" date="2018-02" db="EMBL/GenBank/DDBJ databases">
        <title>Genome sequence of Desulfocucumis palustris strain NAW-5.</title>
        <authorList>
            <person name="Watanabe M."/>
            <person name="Kojima H."/>
            <person name="Fukui M."/>
        </authorList>
    </citation>
    <scope>NUCLEOTIDE SEQUENCE [LARGE SCALE GENOMIC DNA]</scope>
    <source>
        <strain evidence="13">NAW-5</strain>
    </source>
</reference>
<evidence type="ECO:0000256" key="2">
    <source>
        <dbReference type="ARBA" id="ARBA00020570"/>
    </source>
</evidence>
<feature type="active site" description="Nucleophile" evidence="9">
    <location>
        <position position="30"/>
    </location>
</feature>
<dbReference type="SUPFAM" id="SSF52833">
    <property type="entry name" value="Thioredoxin-like"/>
    <property type="match status" value="1"/>
</dbReference>
<dbReference type="NCBIfam" id="TIGR01068">
    <property type="entry name" value="thioredoxin"/>
    <property type="match status" value="1"/>
</dbReference>
<evidence type="ECO:0000256" key="5">
    <source>
        <dbReference type="ARBA" id="ARBA00023157"/>
    </source>
</evidence>
<dbReference type="InterPro" id="IPR036249">
    <property type="entry name" value="Thioredoxin-like_sf"/>
</dbReference>
<dbReference type="PRINTS" id="PR00421">
    <property type="entry name" value="THIOREDOXIN"/>
</dbReference>
<keyword evidence="3" id="KW-0813">Transport</keyword>
<accession>A0A2L2XD13</accession>
<dbReference type="AlphaFoldDB" id="A0A2L2XD13"/>
<evidence type="ECO:0000313" key="12">
    <source>
        <dbReference type="EMBL" id="GBF34237.1"/>
    </source>
</evidence>